<feature type="domain" description="Rho guanine nucleotide exchange factor 6/7 coiled-coil" evidence="1">
    <location>
        <begin position="52"/>
        <end position="120"/>
    </location>
</feature>
<name>A0ABN7NRX7_TIMPD</name>
<organism evidence="2 3">
    <name type="scientific">Timema podura</name>
    <name type="common">Walking stick</name>
    <dbReference type="NCBI Taxonomy" id="61482"/>
    <lineage>
        <taxon>Eukaryota</taxon>
        <taxon>Metazoa</taxon>
        <taxon>Ecdysozoa</taxon>
        <taxon>Arthropoda</taxon>
        <taxon>Hexapoda</taxon>
        <taxon>Insecta</taxon>
        <taxon>Pterygota</taxon>
        <taxon>Neoptera</taxon>
        <taxon>Polyneoptera</taxon>
        <taxon>Phasmatodea</taxon>
        <taxon>Timematodea</taxon>
        <taxon>Timematoidea</taxon>
        <taxon>Timematidae</taxon>
        <taxon>Timema</taxon>
    </lineage>
</organism>
<evidence type="ECO:0000313" key="3">
    <source>
        <dbReference type="Proteomes" id="UP001153148"/>
    </source>
</evidence>
<keyword evidence="3" id="KW-1185">Reference proteome</keyword>
<dbReference type="PANTHER" id="PTHR46026:SF1">
    <property type="entry name" value="RHO-TYPE GUANINE NUCLEOTIDE EXCHANGE FACTOR, ISOFORM F"/>
    <property type="match status" value="1"/>
</dbReference>
<gene>
    <name evidence="2" type="ORF">TPAB3V08_LOCUS3187</name>
</gene>
<dbReference type="Pfam" id="PF16523">
    <property type="entry name" value="betaPIX_CC"/>
    <property type="match status" value="1"/>
</dbReference>
<proteinExistence type="predicted"/>
<dbReference type="PANTHER" id="PTHR46026">
    <property type="entry name" value="RHO-TYPE GUANINE NUCLEOTIDE EXCHANGE FACTOR, ISOFORM F"/>
    <property type="match status" value="1"/>
</dbReference>
<dbReference type="InterPro" id="IPR032409">
    <property type="entry name" value="GEF6/7_CC"/>
</dbReference>
<dbReference type="EMBL" id="CAJPIN010003503">
    <property type="protein sequence ID" value="CAG2056192.1"/>
    <property type="molecule type" value="Genomic_DNA"/>
</dbReference>
<reference evidence="2" key="1">
    <citation type="submission" date="2021-03" db="EMBL/GenBank/DDBJ databases">
        <authorList>
            <person name="Tran Van P."/>
        </authorList>
    </citation>
    <scope>NUCLEOTIDE SEQUENCE</scope>
</reference>
<evidence type="ECO:0000313" key="2">
    <source>
        <dbReference type="EMBL" id="CAG2056192.1"/>
    </source>
</evidence>
<dbReference type="Proteomes" id="UP001153148">
    <property type="component" value="Unassembled WGS sequence"/>
</dbReference>
<protein>
    <recommendedName>
        <fullName evidence="1">Rho guanine nucleotide exchange factor 6/7 coiled-coil domain-containing protein</fullName>
    </recommendedName>
</protein>
<sequence length="138" mass="15545">MFDSTALTTLPNIILLNTAQQLQSYIHKPNITTRVKASKHHTTARAALLDSPQLLIAEEEKIIVEETTDNQIIVEEKSLVDTVYALKDQVKELQVNTVLISQQLEEEKRARSTLQGIVRTHVVVAGHEDIQWPPQIDS</sequence>
<dbReference type="Gene3D" id="1.20.5.390">
    <property type="entry name" value="L1 transposable element, trimerization domain"/>
    <property type="match status" value="1"/>
</dbReference>
<evidence type="ECO:0000259" key="1">
    <source>
        <dbReference type="Pfam" id="PF16523"/>
    </source>
</evidence>
<accession>A0ABN7NRX7</accession>
<comment type="caution">
    <text evidence="2">The sequence shown here is derived from an EMBL/GenBank/DDBJ whole genome shotgun (WGS) entry which is preliminary data.</text>
</comment>